<evidence type="ECO:0000256" key="1">
    <source>
        <dbReference type="SAM" id="Phobius"/>
    </source>
</evidence>
<dbReference type="RefSeq" id="WP_012186238.1">
    <property type="nucleotide sequence ID" value="NC_009954.1"/>
</dbReference>
<dbReference type="STRING" id="397948.Cmaq_1192"/>
<dbReference type="Proteomes" id="UP000001137">
    <property type="component" value="Chromosome"/>
</dbReference>
<keyword evidence="3" id="KW-1185">Reference proteome</keyword>
<keyword evidence="1" id="KW-0812">Transmembrane</keyword>
<evidence type="ECO:0008006" key="4">
    <source>
        <dbReference type="Google" id="ProtNLM"/>
    </source>
</evidence>
<dbReference type="Pfam" id="PF05317">
    <property type="entry name" value="Thermopsin"/>
    <property type="match status" value="1"/>
</dbReference>
<name>A8ME13_CALMQ</name>
<gene>
    <name evidence="2" type="ordered locus">Cmaq_1192</name>
</gene>
<dbReference type="EMBL" id="CP000852">
    <property type="protein sequence ID" value="ABW02019.1"/>
    <property type="molecule type" value="Genomic_DNA"/>
</dbReference>
<dbReference type="OrthoDB" id="36243at2157"/>
<dbReference type="KEGG" id="cma:Cmaq_1192"/>
<keyword evidence="1" id="KW-1133">Transmembrane helix</keyword>
<dbReference type="eggNOG" id="arCOG03673">
    <property type="taxonomic scope" value="Archaea"/>
</dbReference>
<feature type="transmembrane region" description="Helical" evidence="1">
    <location>
        <begin position="377"/>
        <end position="397"/>
    </location>
</feature>
<dbReference type="GeneID" id="5710174"/>
<keyword evidence="1" id="KW-0472">Membrane</keyword>
<evidence type="ECO:0000313" key="3">
    <source>
        <dbReference type="Proteomes" id="UP000001137"/>
    </source>
</evidence>
<organism evidence="2 3">
    <name type="scientific">Caldivirga maquilingensis (strain ATCC 700844 / DSM 13496 / JCM 10307 / IC-167)</name>
    <dbReference type="NCBI Taxonomy" id="397948"/>
    <lineage>
        <taxon>Archaea</taxon>
        <taxon>Thermoproteota</taxon>
        <taxon>Thermoprotei</taxon>
        <taxon>Thermoproteales</taxon>
        <taxon>Thermoproteaceae</taxon>
        <taxon>Caldivirga</taxon>
    </lineage>
</organism>
<dbReference type="AlphaFoldDB" id="A8ME13"/>
<protein>
    <recommendedName>
        <fullName evidence="4">Thermopsin</fullName>
    </recommendedName>
</protein>
<proteinExistence type="predicted"/>
<evidence type="ECO:0000313" key="2">
    <source>
        <dbReference type="EMBL" id="ABW02019.1"/>
    </source>
</evidence>
<sequence length="409" mass="46098">MKPQLIILVLLVIMVLAPSALALNAVGVSDNGTAELWNGSIIHYSYHVNAVMGYLTLYNASFTIISLAASGNVASIQLNLVVTNGIEYFWVQNIAHIGEFNGSRYMVWFWDDLWNITRVNALLDLSLIKGNRTYPVTEHYAYYYRYVAPPVMLVKAPFTVSCMVTVNLTHGYINVNYWYRLNNTRLDTGWVKYDDVLIKVNSTRAYIIIGGFNPGNLSNDIEWVTAGYTAAAQLYVFKWNASMILMYRYNGSWFTPPGGQSRSFDTGESVNPIAGISESYINGIVHQEYGRVNSTYLWLINASVNLRRNELIIRVTPSGARWIAVINGKAMLLNSSETIINTGNWASGRYKLTLTLYAGDVGIYEYAYEFTIKGVGVWLWLIPLVIVLLIIAIYRGILKYGARALRRYV</sequence>
<dbReference type="InterPro" id="IPR007981">
    <property type="entry name" value="Peptidase_A5"/>
</dbReference>
<dbReference type="HOGENOM" id="CLU_671937_0_0_2"/>
<reference evidence="2 3" key="1">
    <citation type="submission" date="2007-10" db="EMBL/GenBank/DDBJ databases">
        <title>Complete sequence of Caldivirga maquilingensis IC-167.</title>
        <authorList>
            <consortium name="US DOE Joint Genome Institute"/>
            <person name="Copeland A."/>
            <person name="Lucas S."/>
            <person name="Lapidus A."/>
            <person name="Barry K."/>
            <person name="Glavina del Rio T."/>
            <person name="Dalin E."/>
            <person name="Tice H."/>
            <person name="Pitluck S."/>
            <person name="Saunders E."/>
            <person name="Brettin T."/>
            <person name="Bruce D."/>
            <person name="Detter J.C."/>
            <person name="Han C."/>
            <person name="Schmutz J."/>
            <person name="Larimer F."/>
            <person name="Land M."/>
            <person name="Hauser L."/>
            <person name="Kyrpides N."/>
            <person name="Ivanova N."/>
            <person name="Biddle J.F."/>
            <person name="Zhang Z."/>
            <person name="Fitz-Gibbon S.T."/>
            <person name="Lowe T.M."/>
            <person name="Saltikov C."/>
            <person name="House C.H."/>
            <person name="Richardson P."/>
        </authorList>
    </citation>
    <scope>NUCLEOTIDE SEQUENCE [LARGE SCALE GENOMIC DNA]</scope>
    <source>
        <strain evidence="3">ATCC 700844 / DSM 13496 / JCM 10307 / IC-167</strain>
    </source>
</reference>
<accession>A8ME13</accession>